<evidence type="ECO:0000313" key="2">
    <source>
        <dbReference type="EMBL" id="MFC0249981.1"/>
    </source>
</evidence>
<proteinExistence type="predicted"/>
<evidence type="ECO:0000256" key="1">
    <source>
        <dbReference type="SAM" id="MobiDB-lite"/>
    </source>
</evidence>
<protein>
    <submittedName>
        <fullName evidence="2">Uncharacterized protein</fullName>
    </submittedName>
</protein>
<sequence>MRSSFLDVSMAPHPRLECASGAPRARLDGCLRVVLHAKTMPDPAVGMLATGAMAPVPQSPGHPVFTAAPGRTYAGRDSD</sequence>
<dbReference type="EMBL" id="JBHLWH010000045">
    <property type="protein sequence ID" value="MFC0249981.1"/>
    <property type="molecule type" value="Genomic_DNA"/>
</dbReference>
<organism evidence="2 3">
    <name type="scientific">Citricoccus parietis</name>
    <dbReference type="NCBI Taxonomy" id="592307"/>
    <lineage>
        <taxon>Bacteria</taxon>
        <taxon>Bacillati</taxon>
        <taxon>Actinomycetota</taxon>
        <taxon>Actinomycetes</taxon>
        <taxon>Micrococcales</taxon>
        <taxon>Micrococcaceae</taxon>
        <taxon>Citricoccus</taxon>
    </lineage>
</organism>
<evidence type="ECO:0000313" key="3">
    <source>
        <dbReference type="Proteomes" id="UP001589766"/>
    </source>
</evidence>
<dbReference type="RefSeq" id="WP_378043327.1">
    <property type="nucleotide sequence ID" value="NZ_JBHLWH010000045.1"/>
</dbReference>
<feature type="region of interest" description="Disordered" evidence="1">
    <location>
        <begin position="58"/>
        <end position="79"/>
    </location>
</feature>
<dbReference type="Proteomes" id="UP001589766">
    <property type="component" value="Unassembled WGS sequence"/>
</dbReference>
<keyword evidence="3" id="KW-1185">Reference proteome</keyword>
<reference evidence="2 3" key="1">
    <citation type="submission" date="2024-09" db="EMBL/GenBank/DDBJ databases">
        <authorList>
            <person name="Sun Q."/>
            <person name="Mori K."/>
        </authorList>
    </citation>
    <scope>NUCLEOTIDE SEQUENCE [LARGE SCALE GENOMIC DNA]</scope>
    <source>
        <strain evidence="2 3">CCM 7609</strain>
    </source>
</reference>
<accession>A0ABV6F988</accession>
<name>A0ABV6F988_9MICC</name>
<comment type="caution">
    <text evidence="2">The sequence shown here is derived from an EMBL/GenBank/DDBJ whole genome shotgun (WGS) entry which is preliminary data.</text>
</comment>
<gene>
    <name evidence="2" type="ORF">ACFFIO_15845</name>
</gene>